<name>A0ABT8K919_9MICO</name>
<proteinExistence type="inferred from homology"/>
<dbReference type="EMBL" id="JAROCF010000001">
    <property type="protein sequence ID" value="MDN4613956.1"/>
    <property type="molecule type" value="Genomic_DNA"/>
</dbReference>
<keyword evidence="3" id="KW-1185">Reference proteome</keyword>
<keyword evidence="2" id="KW-0378">Hydrolase</keyword>
<comment type="similarity">
    <text evidence="1">Belongs to the AB hydrolase superfamily.</text>
</comment>
<reference evidence="2" key="1">
    <citation type="submission" date="2023-06" db="EMBL/GenBank/DDBJ databases">
        <title>MT1 and MT2 Draft Genomes of Novel Species.</title>
        <authorList>
            <person name="Venkateswaran K."/>
        </authorList>
    </citation>
    <scope>NUCLEOTIDE SEQUENCE</scope>
    <source>
        <strain evidence="2">F6_8S_P_1B</strain>
    </source>
</reference>
<keyword evidence="2" id="KW-0645">Protease</keyword>
<organism evidence="2 3">
    <name type="scientific">Leifsonia williamsii</name>
    <dbReference type="NCBI Taxonomy" id="3035919"/>
    <lineage>
        <taxon>Bacteria</taxon>
        <taxon>Bacillati</taxon>
        <taxon>Actinomycetota</taxon>
        <taxon>Actinomycetes</taxon>
        <taxon>Micrococcales</taxon>
        <taxon>Microbacteriaceae</taxon>
        <taxon>Leifsonia</taxon>
    </lineage>
</organism>
<accession>A0ABT8K919</accession>
<evidence type="ECO:0000313" key="3">
    <source>
        <dbReference type="Proteomes" id="UP001174208"/>
    </source>
</evidence>
<protein>
    <submittedName>
        <fullName evidence="2">Dipeptidyl aminopeptidase</fullName>
    </submittedName>
</protein>
<keyword evidence="2" id="KW-0031">Aminopeptidase</keyword>
<dbReference type="SUPFAM" id="SSF53474">
    <property type="entry name" value="alpha/beta-Hydrolases"/>
    <property type="match status" value="1"/>
</dbReference>
<evidence type="ECO:0000256" key="1">
    <source>
        <dbReference type="ARBA" id="ARBA00008645"/>
    </source>
</evidence>
<comment type="caution">
    <text evidence="2">The sequence shown here is derived from an EMBL/GenBank/DDBJ whole genome shotgun (WGS) entry which is preliminary data.</text>
</comment>
<dbReference type="InterPro" id="IPR029058">
    <property type="entry name" value="AB_hydrolase_fold"/>
</dbReference>
<dbReference type="PANTHER" id="PTHR22946:SF12">
    <property type="entry name" value="CONIDIAL PIGMENT BIOSYNTHESIS PROTEIN AYG1 (AFU_ORTHOLOGUE AFUA_2G17550)"/>
    <property type="match status" value="1"/>
</dbReference>
<evidence type="ECO:0000313" key="2">
    <source>
        <dbReference type="EMBL" id="MDN4613956.1"/>
    </source>
</evidence>
<dbReference type="Gene3D" id="3.40.50.1820">
    <property type="entry name" value="alpha/beta hydrolase"/>
    <property type="match status" value="1"/>
</dbReference>
<dbReference type="Gene3D" id="1.20.1440.110">
    <property type="entry name" value="acylaminoacyl peptidase"/>
    <property type="match status" value="1"/>
</dbReference>
<dbReference type="RefSeq" id="WP_301210383.1">
    <property type="nucleotide sequence ID" value="NZ_JAROCF010000001.1"/>
</dbReference>
<gene>
    <name evidence="2" type="ORF">P5G50_05760</name>
</gene>
<dbReference type="InterPro" id="IPR050261">
    <property type="entry name" value="FrsA_esterase"/>
</dbReference>
<dbReference type="PANTHER" id="PTHR22946">
    <property type="entry name" value="DIENELACTONE HYDROLASE DOMAIN-CONTAINING PROTEIN-RELATED"/>
    <property type="match status" value="1"/>
</dbReference>
<dbReference type="Proteomes" id="UP001174208">
    <property type="component" value="Unassembled WGS sequence"/>
</dbReference>
<dbReference type="GO" id="GO:0004177">
    <property type="term" value="F:aminopeptidase activity"/>
    <property type="evidence" value="ECO:0007669"/>
    <property type="project" value="UniProtKB-KW"/>
</dbReference>
<sequence length="409" mass="44100">MSHASSAFATGFSPNPDFDFDLRVVLGSAVERAADPGEVLAATAAVHKGDHPGWFAAWRDLGRRAKAVGDTASAAGHRVSAAEAYLRAANYFGVAVNAVSGLKDESELLPAFQATREAWEAFVAHTSANVETVAIPYEGTTLPGWFFRAPAESAQGDSAPTLVTVNGSDGSLAALWAASGAPALRRGYNVLLFDGPGQQSMLFERGVPFRPDWEKVLTPVYDAVAGYDGVDASRIAVYGISQAGYWVSRALAFEHRFAAGIVDPGVVDVSASWTAHMPKNMIRLLDEGEDEKFDRDMAMGMKFSTELSSTWQFRARPYGTTGYAETLEAVRQYTVEEVAAQITTPLLITSPEDEQFWPGQPERLAELTSGVSTLLPFTAAEGANYHCEPLARGLTAQCMFDWLDERVGR</sequence>